<dbReference type="Proteomes" id="UP000677668">
    <property type="component" value="Chromosome 2"/>
</dbReference>
<organism evidence="1 2">
    <name type="scientific">Chloracidobacterium sp. N</name>
    <dbReference type="NCBI Taxonomy" id="2821540"/>
    <lineage>
        <taxon>Bacteria</taxon>
        <taxon>Pseudomonadati</taxon>
        <taxon>Acidobacteriota</taxon>
        <taxon>Terriglobia</taxon>
        <taxon>Terriglobales</taxon>
        <taxon>Acidobacteriaceae</taxon>
        <taxon>Chloracidobacterium</taxon>
        <taxon>Chloracidobacterium aggregatum</taxon>
    </lineage>
</organism>
<evidence type="ECO:0000313" key="1">
    <source>
        <dbReference type="EMBL" id="QUV95711.1"/>
    </source>
</evidence>
<evidence type="ECO:0000313" key="2">
    <source>
        <dbReference type="Proteomes" id="UP000677668"/>
    </source>
</evidence>
<keyword evidence="2" id="KW-1185">Reference proteome</keyword>
<name>A0ABX8B7Z3_9BACT</name>
<dbReference type="EMBL" id="CP072643">
    <property type="protein sequence ID" value="QUV95711.1"/>
    <property type="molecule type" value="Genomic_DNA"/>
</dbReference>
<protein>
    <submittedName>
        <fullName evidence="1">Uncharacterized protein</fullName>
    </submittedName>
</protein>
<sequence>MKLRVISSKKCGGRLVVTTALLSTGTPARVGWWISGRSNEDLIQVDDDPFAWDDYYTEGLTKDEYWETYELAQKVAYWCSQKGLNCTPNRYRRIMRKIAHRN</sequence>
<reference evidence="1 2" key="1">
    <citation type="submission" date="2021-03" db="EMBL/GenBank/DDBJ databases">
        <title>Genomic and phenotypic characterization of Chloracidobacterium isolates provides evidence for multiple species.</title>
        <authorList>
            <person name="Saini M.K."/>
            <person name="Costas A.M.G."/>
            <person name="Tank M."/>
            <person name="Bryant D.A."/>
        </authorList>
    </citation>
    <scope>NUCLEOTIDE SEQUENCE [LARGE SCALE GENOMIC DNA]</scope>
    <source>
        <strain evidence="1 2">N</strain>
    </source>
</reference>
<proteinExistence type="predicted"/>
<accession>A0ABX8B7Z3</accession>
<gene>
    <name evidence="1" type="ORF">J8C05_12885</name>
</gene>
<dbReference type="RefSeq" id="WP_211423919.1">
    <property type="nucleotide sequence ID" value="NZ_CP072643.1"/>
</dbReference>